<dbReference type="Proteomes" id="UP000501168">
    <property type="component" value="Chromosome"/>
</dbReference>
<dbReference type="KEGG" id="orb:IPMB12_01905"/>
<dbReference type="AlphaFoldDB" id="A0A6G9IDQ6"/>
<keyword evidence="2" id="KW-1185">Reference proteome</keyword>
<organism evidence="1 2">
    <name type="scientific">Zophobihabitans entericus</name>
    <dbReference type="NCBI Taxonomy" id="1635327"/>
    <lineage>
        <taxon>Bacteria</taxon>
        <taxon>Pseudomonadati</taxon>
        <taxon>Pseudomonadota</taxon>
        <taxon>Gammaproteobacteria</taxon>
        <taxon>Orbales</taxon>
        <taxon>Orbaceae</taxon>
        <taxon>Zophobihabitans</taxon>
    </lineage>
</organism>
<gene>
    <name evidence="1" type="ORF">IPMB12_01905</name>
</gene>
<proteinExistence type="predicted"/>
<protein>
    <submittedName>
        <fullName evidence="1">Virulence RhuM family protein</fullName>
    </submittedName>
</protein>
<dbReference type="Pfam" id="PF13310">
    <property type="entry name" value="Virulence_RhuM"/>
    <property type="match status" value="1"/>
</dbReference>
<accession>A0A6G9IDQ6</accession>
<reference evidence="1 2" key="1">
    <citation type="submission" date="2020-03" db="EMBL/GenBank/DDBJ databases">
        <title>Complete genome sequence of Orbus sp. IPMB12 (BCRC 80908).</title>
        <authorList>
            <person name="Lo W.-S."/>
            <person name="Chang T.-H."/>
            <person name="Kuo C.-H."/>
        </authorList>
    </citation>
    <scope>NUCLEOTIDE SEQUENCE [LARGE SCALE GENOMIC DNA]</scope>
    <source>
        <strain evidence="1 2">IPMB12</strain>
    </source>
</reference>
<sequence length="81" mass="9539">MYRETRNRTGHYKCWYYCDYGFELENISEFVSVDYDKNSPIAQTFYATVQNKLHYTIYGNTAAEIVKNRAYPSKPNMGLTS</sequence>
<dbReference type="EMBL" id="CP050253">
    <property type="protein sequence ID" value="QIQ22363.1"/>
    <property type="molecule type" value="Genomic_DNA"/>
</dbReference>
<evidence type="ECO:0000313" key="2">
    <source>
        <dbReference type="Proteomes" id="UP000501168"/>
    </source>
</evidence>
<dbReference type="InParanoid" id="A0A6G9IDQ6"/>
<dbReference type="InterPro" id="IPR011204">
    <property type="entry name" value="Virulence_RhuM-like"/>
</dbReference>
<evidence type="ECO:0000313" key="1">
    <source>
        <dbReference type="EMBL" id="QIQ22363.1"/>
    </source>
</evidence>
<name>A0A6G9IDQ6_9GAMM</name>